<dbReference type="SUPFAM" id="SSF54593">
    <property type="entry name" value="Glyoxalase/Bleomycin resistance protein/Dihydroxybiphenyl dioxygenase"/>
    <property type="match status" value="1"/>
</dbReference>
<comment type="caution">
    <text evidence="4">The sequence shown here is derived from an EMBL/GenBank/DDBJ whole genome shotgun (WGS) entry which is preliminary data.</text>
</comment>
<evidence type="ECO:0000313" key="4">
    <source>
        <dbReference type="EMBL" id="HIU39540.1"/>
    </source>
</evidence>
<organism evidence="4 5">
    <name type="scientific">Candidatus Limisoma intestinavium</name>
    <dbReference type="NCBI Taxonomy" id="2840856"/>
    <lineage>
        <taxon>Bacteria</taxon>
        <taxon>Pseudomonadati</taxon>
        <taxon>Bacteroidota</taxon>
        <taxon>Bacteroidia</taxon>
        <taxon>Bacteroidales</taxon>
        <taxon>Candidatus Limisoma</taxon>
    </lineage>
</organism>
<comment type="similarity">
    <text evidence="1">Belongs to the methylmalonyl-CoA epimerase family.</text>
</comment>
<evidence type="ECO:0000256" key="1">
    <source>
        <dbReference type="ARBA" id="ARBA00009308"/>
    </source>
</evidence>
<keyword evidence="2" id="KW-0479">Metal-binding</keyword>
<dbReference type="InterPro" id="IPR017515">
    <property type="entry name" value="MeMalonyl-CoA_epimerase"/>
</dbReference>
<dbReference type="PROSITE" id="PS51819">
    <property type="entry name" value="VOC"/>
    <property type="match status" value="1"/>
</dbReference>
<dbReference type="Proteomes" id="UP000824076">
    <property type="component" value="Unassembled WGS sequence"/>
</dbReference>
<accession>A0A9D1IM90</accession>
<reference evidence="4" key="2">
    <citation type="journal article" date="2021" name="PeerJ">
        <title>Extensive microbial diversity within the chicken gut microbiome revealed by metagenomics and culture.</title>
        <authorList>
            <person name="Gilroy R."/>
            <person name="Ravi A."/>
            <person name="Getino M."/>
            <person name="Pursley I."/>
            <person name="Horton D.L."/>
            <person name="Alikhan N.F."/>
            <person name="Baker D."/>
            <person name="Gharbi K."/>
            <person name="Hall N."/>
            <person name="Watson M."/>
            <person name="Adriaenssens E.M."/>
            <person name="Foster-Nyarko E."/>
            <person name="Jarju S."/>
            <person name="Secka A."/>
            <person name="Antonio M."/>
            <person name="Oren A."/>
            <person name="Chaudhuri R.R."/>
            <person name="La Ragione R."/>
            <person name="Hildebrand F."/>
            <person name="Pallen M.J."/>
        </authorList>
    </citation>
    <scope>NUCLEOTIDE SEQUENCE</scope>
    <source>
        <strain evidence="4">17073</strain>
    </source>
</reference>
<keyword evidence="4" id="KW-0413">Isomerase</keyword>
<proteinExistence type="inferred from homology"/>
<dbReference type="Gene3D" id="3.10.180.10">
    <property type="entry name" value="2,3-Dihydroxybiphenyl 1,2-Dioxygenase, domain 1"/>
    <property type="match status" value="1"/>
</dbReference>
<dbReference type="CDD" id="cd07249">
    <property type="entry name" value="MMCE"/>
    <property type="match status" value="1"/>
</dbReference>
<dbReference type="PANTHER" id="PTHR43048">
    <property type="entry name" value="METHYLMALONYL-COA EPIMERASE"/>
    <property type="match status" value="1"/>
</dbReference>
<dbReference type="FunFam" id="3.10.180.10:FF:000006">
    <property type="entry name" value="Methylmalonyl-CoA epimerase"/>
    <property type="match status" value="1"/>
</dbReference>
<dbReference type="AlphaFoldDB" id="A0A9D1IM90"/>
<name>A0A9D1IM90_9BACT</name>
<dbReference type="NCBIfam" id="TIGR03081">
    <property type="entry name" value="metmalonyl_epim"/>
    <property type="match status" value="1"/>
</dbReference>
<evidence type="ECO:0000313" key="5">
    <source>
        <dbReference type="Proteomes" id="UP000824076"/>
    </source>
</evidence>
<sequence length="136" mass="14908">MKISHIEHLGIAVKSIEEAVPYYENILGVKCYAVEEVADQKVKTAFFKVGETKIELLEPTSEESTIAKFIEKRGEGIHHLAFAVADGVANALAEVEEKGVRLIDKAPRKGAEGLNIAFLHPKSTHGVLTELCEKPE</sequence>
<reference evidence="4" key="1">
    <citation type="submission" date="2020-10" db="EMBL/GenBank/DDBJ databases">
        <authorList>
            <person name="Gilroy R."/>
        </authorList>
    </citation>
    <scope>NUCLEOTIDE SEQUENCE</scope>
    <source>
        <strain evidence="4">17073</strain>
    </source>
</reference>
<dbReference type="InterPro" id="IPR029068">
    <property type="entry name" value="Glyas_Bleomycin-R_OHBP_Dase"/>
</dbReference>
<dbReference type="EMBL" id="DVMS01000217">
    <property type="protein sequence ID" value="HIU39540.1"/>
    <property type="molecule type" value="Genomic_DNA"/>
</dbReference>
<dbReference type="EC" id="5.1.99.1" evidence="4"/>
<gene>
    <name evidence="4" type="primary">mce</name>
    <name evidence="4" type="ORF">IAD18_07740</name>
</gene>
<evidence type="ECO:0000259" key="3">
    <source>
        <dbReference type="PROSITE" id="PS51819"/>
    </source>
</evidence>
<dbReference type="PANTHER" id="PTHR43048:SF3">
    <property type="entry name" value="METHYLMALONYL-COA EPIMERASE, MITOCHONDRIAL"/>
    <property type="match status" value="1"/>
</dbReference>
<dbReference type="Pfam" id="PF13669">
    <property type="entry name" value="Glyoxalase_4"/>
    <property type="match status" value="1"/>
</dbReference>
<evidence type="ECO:0000256" key="2">
    <source>
        <dbReference type="ARBA" id="ARBA00022723"/>
    </source>
</evidence>
<feature type="domain" description="VOC" evidence="3">
    <location>
        <begin position="5"/>
        <end position="134"/>
    </location>
</feature>
<dbReference type="GO" id="GO:0004493">
    <property type="term" value="F:methylmalonyl-CoA epimerase activity"/>
    <property type="evidence" value="ECO:0007669"/>
    <property type="project" value="UniProtKB-EC"/>
</dbReference>
<protein>
    <submittedName>
        <fullName evidence="4">Methylmalonyl-CoA epimerase</fullName>
        <ecNumber evidence="4">5.1.99.1</ecNumber>
    </submittedName>
</protein>
<dbReference type="InterPro" id="IPR037523">
    <property type="entry name" value="VOC_core"/>
</dbReference>
<dbReference type="GO" id="GO:0046872">
    <property type="term" value="F:metal ion binding"/>
    <property type="evidence" value="ECO:0007669"/>
    <property type="project" value="UniProtKB-KW"/>
</dbReference>
<dbReference type="InterPro" id="IPR051785">
    <property type="entry name" value="MMCE/EMCE_epimerase"/>
</dbReference>
<dbReference type="GO" id="GO:0046491">
    <property type="term" value="P:L-methylmalonyl-CoA metabolic process"/>
    <property type="evidence" value="ECO:0007669"/>
    <property type="project" value="TreeGrafter"/>
</dbReference>